<protein>
    <recommendedName>
        <fullName evidence="13">RecA family profile 1 domain-containing protein</fullName>
    </recommendedName>
</protein>
<dbReference type="GO" id="GO:0006281">
    <property type="term" value="P:DNA repair"/>
    <property type="evidence" value="ECO:0007669"/>
    <property type="project" value="InterPro"/>
</dbReference>
<dbReference type="GO" id="GO:0003697">
    <property type="term" value="F:single-stranded DNA binding"/>
    <property type="evidence" value="ECO:0007669"/>
    <property type="project" value="InterPro"/>
</dbReference>
<sequence length="580" mass="63139">MAGREAGSGLPASGVDRWGRLPAAGRSPATEKSLGGNDYVGKCEGRIYAITSFGKNSRYLSFTADVLDHDRVHNDAEATKKDAALHLALSRISSEFDRESTSSLKQFFRTRRVPVIPTGSLKLDAALGIGGLPKVSCLVMLVAVIIVVVVGLGGRFVEIYGQEASGKTTLALHIIKQAQKAGGFCAYFDVENAMDPSFAKSIGIDTENLLFSRISSAENLLSAVDTLTKSGSVDVIVVDSVAALVPQCELDVPVGGVLRDVRSSSKFRQGIEDMGEDTCGGNALKFYSAVRLRLGKTELIKNEDEVTGLGISVQVVKNKLAPAMKEAKLGLRFGRGFCCESEVLELACEHGIILKEANGYLIEGEFFGNEHAAELYLAENEVVFDKMVSRIRTMLFNTEEIVGQYSCSTIHDVTRLKKPSFPPGQMKVQESGKQHNPQNVAVASRLSQEASIVQHRIPDEVMPEEHRQSSMDRHYHLRRPSCFADHWDEPGAANKRPRAPAGQFPRNASSEVVTPTLLDSSFVLEGLGFKVRFMIPRISTLDSEPNSGLDSCLGPRTWSLSWILTMDPTMFTILDLGLSP</sequence>
<proteinExistence type="inferred from homology"/>
<feature type="region of interest" description="Disordered" evidence="7">
    <location>
        <begin position="486"/>
        <end position="507"/>
    </location>
</feature>
<keyword evidence="8" id="KW-1133">Transmembrane helix</keyword>
<dbReference type="PROSITE" id="PS50162">
    <property type="entry name" value="RECA_2"/>
    <property type="match status" value="1"/>
</dbReference>
<dbReference type="PRINTS" id="PR00142">
    <property type="entry name" value="RECA"/>
</dbReference>
<evidence type="ECO:0000313" key="12">
    <source>
        <dbReference type="Proteomes" id="UP001187192"/>
    </source>
</evidence>
<evidence type="ECO:0000256" key="3">
    <source>
        <dbReference type="ARBA" id="ARBA00022840"/>
    </source>
</evidence>
<dbReference type="InterPro" id="IPR020588">
    <property type="entry name" value="RecA_ATP-bd"/>
</dbReference>
<dbReference type="PROSITE" id="PS00321">
    <property type="entry name" value="RECA_1"/>
    <property type="match status" value="1"/>
</dbReference>
<dbReference type="GO" id="GO:0140664">
    <property type="term" value="F:ATP-dependent DNA damage sensor activity"/>
    <property type="evidence" value="ECO:0007669"/>
    <property type="project" value="InterPro"/>
</dbReference>
<name>A0AA88ALK1_FICCA</name>
<gene>
    <name evidence="11" type="ORF">TIFTF001_024538</name>
</gene>
<dbReference type="GO" id="GO:0006310">
    <property type="term" value="P:DNA recombination"/>
    <property type="evidence" value="ECO:0007669"/>
    <property type="project" value="UniProtKB-KW"/>
</dbReference>
<evidence type="ECO:0000256" key="4">
    <source>
        <dbReference type="ARBA" id="ARBA00023125"/>
    </source>
</evidence>
<dbReference type="PANTHER" id="PTHR45900">
    <property type="entry name" value="RECA"/>
    <property type="match status" value="1"/>
</dbReference>
<dbReference type="InterPro" id="IPR013765">
    <property type="entry name" value="DNA_recomb/repair_RecA"/>
</dbReference>
<evidence type="ECO:0008006" key="13">
    <source>
        <dbReference type="Google" id="ProtNLM"/>
    </source>
</evidence>
<dbReference type="AlphaFoldDB" id="A0AA88ALK1"/>
<dbReference type="InterPro" id="IPR027417">
    <property type="entry name" value="P-loop_NTPase"/>
</dbReference>
<evidence type="ECO:0000259" key="10">
    <source>
        <dbReference type="PROSITE" id="PS50163"/>
    </source>
</evidence>
<evidence type="ECO:0000259" key="9">
    <source>
        <dbReference type="PROSITE" id="PS50162"/>
    </source>
</evidence>
<evidence type="ECO:0000313" key="11">
    <source>
        <dbReference type="EMBL" id="GMN55427.1"/>
    </source>
</evidence>
<evidence type="ECO:0000256" key="1">
    <source>
        <dbReference type="ARBA" id="ARBA00009391"/>
    </source>
</evidence>
<keyword evidence="8" id="KW-0812">Transmembrane</keyword>
<dbReference type="Proteomes" id="UP001187192">
    <property type="component" value="Unassembled WGS sequence"/>
</dbReference>
<dbReference type="InterPro" id="IPR020587">
    <property type="entry name" value="RecA_monomer-monomer_interface"/>
</dbReference>
<evidence type="ECO:0000256" key="2">
    <source>
        <dbReference type="ARBA" id="ARBA00022741"/>
    </source>
</evidence>
<evidence type="ECO:0000256" key="8">
    <source>
        <dbReference type="SAM" id="Phobius"/>
    </source>
</evidence>
<dbReference type="InterPro" id="IPR020584">
    <property type="entry name" value="DNA_recomb/repair_RecA_CS"/>
</dbReference>
<dbReference type="Pfam" id="PF00154">
    <property type="entry name" value="RecA_N"/>
    <property type="match status" value="2"/>
</dbReference>
<reference evidence="11" key="1">
    <citation type="submission" date="2023-07" db="EMBL/GenBank/DDBJ databases">
        <title>draft genome sequence of fig (Ficus carica).</title>
        <authorList>
            <person name="Takahashi T."/>
            <person name="Nishimura K."/>
        </authorList>
    </citation>
    <scope>NUCLEOTIDE SEQUENCE</scope>
</reference>
<keyword evidence="12" id="KW-1185">Reference proteome</keyword>
<dbReference type="Gene3D" id="3.40.50.300">
    <property type="entry name" value="P-loop containing nucleotide triphosphate hydrolases"/>
    <property type="match status" value="2"/>
</dbReference>
<feature type="transmembrane region" description="Helical" evidence="8">
    <location>
        <begin position="137"/>
        <end position="157"/>
    </location>
</feature>
<keyword evidence="5" id="KW-0233">DNA recombination</keyword>
<dbReference type="SUPFAM" id="SSF52540">
    <property type="entry name" value="P-loop containing nucleoside triphosphate hydrolases"/>
    <property type="match status" value="1"/>
</dbReference>
<keyword evidence="2 6" id="KW-0547">Nucleotide-binding</keyword>
<feature type="domain" description="RecA family profile 1" evidence="9">
    <location>
        <begin position="112"/>
        <end position="315"/>
    </location>
</feature>
<organism evidence="11 12">
    <name type="scientific">Ficus carica</name>
    <name type="common">Common fig</name>
    <dbReference type="NCBI Taxonomy" id="3494"/>
    <lineage>
        <taxon>Eukaryota</taxon>
        <taxon>Viridiplantae</taxon>
        <taxon>Streptophyta</taxon>
        <taxon>Embryophyta</taxon>
        <taxon>Tracheophyta</taxon>
        <taxon>Spermatophyta</taxon>
        <taxon>Magnoliopsida</taxon>
        <taxon>eudicotyledons</taxon>
        <taxon>Gunneridae</taxon>
        <taxon>Pentapetalae</taxon>
        <taxon>rosids</taxon>
        <taxon>fabids</taxon>
        <taxon>Rosales</taxon>
        <taxon>Moraceae</taxon>
        <taxon>Ficeae</taxon>
        <taxon>Ficus</taxon>
    </lineage>
</organism>
<keyword evidence="8" id="KW-0472">Membrane</keyword>
<feature type="region of interest" description="Disordered" evidence="7">
    <location>
        <begin position="1"/>
        <end position="35"/>
    </location>
</feature>
<dbReference type="PANTHER" id="PTHR45900:SF4">
    <property type="entry name" value="DNA REPAIR PROTEIN RECA HOMOLOG 2, MITOCHONDRIAL"/>
    <property type="match status" value="1"/>
</dbReference>
<accession>A0AA88ALK1</accession>
<dbReference type="PROSITE" id="PS50163">
    <property type="entry name" value="RECA_3"/>
    <property type="match status" value="1"/>
</dbReference>
<comment type="similarity">
    <text evidence="1 6">Belongs to the RecA family.</text>
</comment>
<dbReference type="EMBL" id="BTGU01000057">
    <property type="protein sequence ID" value="GMN55427.1"/>
    <property type="molecule type" value="Genomic_DNA"/>
</dbReference>
<comment type="caution">
    <text evidence="11">The sequence shown here is derived from an EMBL/GenBank/DDBJ whole genome shotgun (WGS) entry which is preliminary data.</text>
</comment>
<evidence type="ECO:0000256" key="7">
    <source>
        <dbReference type="SAM" id="MobiDB-lite"/>
    </source>
</evidence>
<dbReference type="InterPro" id="IPR049428">
    <property type="entry name" value="RecA-like_N"/>
</dbReference>
<keyword evidence="4" id="KW-0238">DNA-binding</keyword>
<evidence type="ECO:0000256" key="5">
    <source>
        <dbReference type="ARBA" id="ARBA00023172"/>
    </source>
</evidence>
<evidence type="ECO:0000256" key="6">
    <source>
        <dbReference type="RuleBase" id="RU003422"/>
    </source>
</evidence>
<dbReference type="GO" id="GO:0005524">
    <property type="term" value="F:ATP binding"/>
    <property type="evidence" value="ECO:0007669"/>
    <property type="project" value="UniProtKB-KW"/>
</dbReference>
<feature type="domain" description="RecA family profile 2" evidence="10">
    <location>
        <begin position="264"/>
        <end position="342"/>
    </location>
</feature>
<keyword evidence="3 6" id="KW-0067">ATP-binding</keyword>